<dbReference type="Proteomes" id="UP001256711">
    <property type="component" value="Unassembled WGS sequence"/>
</dbReference>
<evidence type="ECO:0000313" key="1">
    <source>
        <dbReference type="EMBL" id="MDT2811168.1"/>
    </source>
</evidence>
<gene>
    <name evidence="1" type="ORF">P7H43_11825</name>
</gene>
<proteinExistence type="predicted"/>
<dbReference type="AlphaFoldDB" id="A0AAW8TYN1"/>
<dbReference type="EMBL" id="JARQBJ010000006">
    <property type="protein sequence ID" value="MDT2811168.1"/>
    <property type="molecule type" value="Genomic_DNA"/>
</dbReference>
<name>A0AAW8TYN1_9ENTE</name>
<organism evidence="1 2">
    <name type="scientific">Enterococcus asini</name>
    <dbReference type="NCBI Taxonomy" id="57732"/>
    <lineage>
        <taxon>Bacteria</taxon>
        <taxon>Bacillati</taxon>
        <taxon>Bacillota</taxon>
        <taxon>Bacilli</taxon>
        <taxon>Lactobacillales</taxon>
        <taxon>Enterococcaceae</taxon>
        <taxon>Enterococcus</taxon>
    </lineage>
</organism>
<evidence type="ECO:0000313" key="2">
    <source>
        <dbReference type="Proteomes" id="UP001256711"/>
    </source>
</evidence>
<protein>
    <recommendedName>
        <fullName evidence="3">Phage protein</fullName>
    </recommendedName>
</protein>
<evidence type="ECO:0008006" key="3">
    <source>
        <dbReference type="Google" id="ProtNLM"/>
    </source>
</evidence>
<comment type="caution">
    <text evidence="1">The sequence shown here is derived from an EMBL/GenBank/DDBJ whole genome shotgun (WGS) entry which is preliminary data.</text>
</comment>
<dbReference type="RefSeq" id="WP_231453500.1">
    <property type="nucleotide sequence ID" value="NZ_CAJJLU010000005.1"/>
</dbReference>
<reference evidence="1" key="1">
    <citation type="submission" date="2023-03" db="EMBL/GenBank/DDBJ databases">
        <authorList>
            <person name="Shen W."/>
            <person name="Cai J."/>
        </authorList>
    </citation>
    <scope>NUCLEOTIDE SEQUENCE</scope>
    <source>
        <strain evidence="1">B226-2</strain>
    </source>
</reference>
<sequence>MKYYDVTFHGVSGRAVIKRTVPSDKEPFDAWQDACAKVTEEELQLLVNDTYVVIARKLLARIDIEEVKDPIEEAQTRKDELTNVINTLSNMGF</sequence>
<accession>A0AAW8TYN1</accession>